<name>A0ABT4V4H3_9PSEU</name>
<dbReference type="EMBL" id="JAQGLA010000040">
    <property type="protein sequence ID" value="MDA3628202.1"/>
    <property type="molecule type" value="Genomic_DNA"/>
</dbReference>
<keyword evidence="1" id="KW-0812">Transmembrane</keyword>
<proteinExistence type="predicted"/>
<keyword evidence="1" id="KW-0472">Membrane</keyword>
<feature type="transmembrane region" description="Helical" evidence="1">
    <location>
        <begin position="12"/>
        <end position="37"/>
    </location>
</feature>
<keyword evidence="1" id="KW-1133">Transmembrane helix</keyword>
<evidence type="ECO:0000313" key="2">
    <source>
        <dbReference type="EMBL" id="MDA3628202.1"/>
    </source>
</evidence>
<reference evidence="2 3" key="1">
    <citation type="submission" date="2022-11" db="EMBL/GenBank/DDBJ databases">
        <title>Draft genome sequence of Saccharopolyspora sp. WRP15-2 isolated from rhizosphere soils of wild rice in Thailand.</title>
        <authorList>
            <person name="Duangmal K."/>
            <person name="Kammanee S."/>
            <person name="Muangham S."/>
        </authorList>
    </citation>
    <scope>NUCLEOTIDE SEQUENCE [LARGE SCALE GENOMIC DNA]</scope>
    <source>
        <strain evidence="2 3">WRP15-2</strain>
    </source>
</reference>
<comment type="caution">
    <text evidence="2">The sequence shown here is derived from an EMBL/GenBank/DDBJ whole genome shotgun (WGS) entry which is preliminary data.</text>
</comment>
<gene>
    <name evidence="2" type="ORF">OU415_22395</name>
</gene>
<dbReference type="RefSeq" id="WP_270950985.1">
    <property type="nucleotide sequence ID" value="NZ_JAQGLA010000040.1"/>
</dbReference>
<protein>
    <submittedName>
        <fullName evidence="2">Uncharacterized protein</fullName>
    </submittedName>
</protein>
<evidence type="ECO:0000313" key="3">
    <source>
        <dbReference type="Proteomes" id="UP001210380"/>
    </source>
</evidence>
<dbReference type="Proteomes" id="UP001210380">
    <property type="component" value="Unassembled WGS sequence"/>
</dbReference>
<keyword evidence="3" id="KW-1185">Reference proteome</keyword>
<sequence>MQRTLGTMINRLFRISVIAFLAGGFILTFGQLAGVVIGDGAILVALENVLAVPTYVCAAIAGLLAFIEMYTSKPAEGSE</sequence>
<evidence type="ECO:0000256" key="1">
    <source>
        <dbReference type="SAM" id="Phobius"/>
    </source>
</evidence>
<feature type="transmembrane region" description="Helical" evidence="1">
    <location>
        <begin position="49"/>
        <end position="67"/>
    </location>
</feature>
<organism evidence="2 3">
    <name type="scientific">Saccharopolyspora oryzae</name>
    <dbReference type="NCBI Taxonomy" id="2997343"/>
    <lineage>
        <taxon>Bacteria</taxon>
        <taxon>Bacillati</taxon>
        <taxon>Actinomycetota</taxon>
        <taxon>Actinomycetes</taxon>
        <taxon>Pseudonocardiales</taxon>
        <taxon>Pseudonocardiaceae</taxon>
        <taxon>Saccharopolyspora</taxon>
    </lineage>
</organism>
<accession>A0ABT4V4H3</accession>